<evidence type="ECO:0000256" key="4">
    <source>
        <dbReference type="ARBA" id="ARBA00022801"/>
    </source>
</evidence>
<evidence type="ECO:0000313" key="14">
    <source>
        <dbReference type="EMBL" id="EKX35841.1"/>
    </source>
</evidence>
<evidence type="ECO:0000256" key="6">
    <source>
        <dbReference type="ARBA" id="ARBA00022840"/>
    </source>
</evidence>
<dbReference type="SUPFAM" id="SSF52540">
    <property type="entry name" value="P-loop containing nucleoside triphosphate hydrolases"/>
    <property type="match status" value="1"/>
</dbReference>
<evidence type="ECO:0000256" key="2">
    <source>
        <dbReference type="ARBA" id="ARBA00005446"/>
    </source>
</evidence>
<dbReference type="InterPro" id="IPR044876">
    <property type="entry name" value="HRDC_dom_sf"/>
</dbReference>
<dbReference type="GO" id="GO:0005634">
    <property type="term" value="C:nucleus"/>
    <property type="evidence" value="ECO:0007669"/>
    <property type="project" value="UniProtKB-SubCell"/>
</dbReference>
<keyword evidence="10" id="KW-0539">Nucleus</keyword>
<dbReference type="SMART" id="SM00487">
    <property type="entry name" value="DEXDc"/>
    <property type="match status" value="1"/>
</dbReference>
<organism evidence="14">
    <name type="scientific">Guillardia theta (strain CCMP2712)</name>
    <name type="common">Cryptophyte</name>
    <dbReference type="NCBI Taxonomy" id="905079"/>
    <lineage>
        <taxon>Eukaryota</taxon>
        <taxon>Cryptophyceae</taxon>
        <taxon>Pyrenomonadales</taxon>
        <taxon>Geminigeraceae</taxon>
        <taxon>Guillardia</taxon>
    </lineage>
</organism>
<dbReference type="Pfam" id="PF00570">
    <property type="entry name" value="HRDC"/>
    <property type="match status" value="1"/>
</dbReference>
<reference evidence="16" key="2">
    <citation type="submission" date="2012-11" db="EMBL/GenBank/DDBJ databases">
        <authorList>
            <person name="Kuo A."/>
            <person name="Curtis B.A."/>
            <person name="Tanifuji G."/>
            <person name="Burki F."/>
            <person name="Gruber A."/>
            <person name="Irimia M."/>
            <person name="Maruyama S."/>
            <person name="Arias M.C."/>
            <person name="Ball S.G."/>
            <person name="Gile G.H."/>
            <person name="Hirakawa Y."/>
            <person name="Hopkins J.F."/>
            <person name="Rensing S.A."/>
            <person name="Schmutz J."/>
            <person name="Symeonidi A."/>
            <person name="Elias M."/>
            <person name="Eveleigh R.J."/>
            <person name="Herman E.K."/>
            <person name="Klute M.J."/>
            <person name="Nakayama T."/>
            <person name="Obornik M."/>
            <person name="Reyes-Prieto A."/>
            <person name="Armbrust E.V."/>
            <person name="Aves S.J."/>
            <person name="Beiko R.G."/>
            <person name="Coutinho P."/>
            <person name="Dacks J.B."/>
            <person name="Durnford D.G."/>
            <person name="Fast N.M."/>
            <person name="Green B.R."/>
            <person name="Grisdale C."/>
            <person name="Hempe F."/>
            <person name="Henrissat B."/>
            <person name="Hoppner M.P."/>
            <person name="Ishida K.-I."/>
            <person name="Kim E."/>
            <person name="Koreny L."/>
            <person name="Kroth P.G."/>
            <person name="Liu Y."/>
            <person name="Malik S.-B."/>
            <person name="Maier U.G."/>
            <person name="McRose D."/>
            <person name="Mock T."/>
            <person name="Neilson J.A."/>
            <person name="Onodera N.T."/>
            <person name="Poole A.M."/>
            <person name="Pritham E.J."/>
            <person name="Richards T.A."/>
            <person name="Rocap G."/>
            <person name="Roy S.W."/>
            <person name="Sarai C."/>
            <person name="Schaack S."/>
            <person name="Shirato S."/>
            <person name="Slamovits C.H."/>
            <person name="Spencer D.F."/>
            <person name="Suzuki S."/>
            <person name="Worden A.Z."/>
            <person name="Zauner S."/>
            <person name="Barry K."/>
            <person name="Bell C."/>
            <person name="Bharti A.K."/>
            <person name="Crow J.A."/>
            <person name="Grimwood J."/>
            <person name="Kramer R."/>
            <person name="Lindquist E."/>
            <person name="Lucas S."/>
            <person name="Salamov A."/>
            <person name="McFadden G.I."/>
            <person name="Lane C.E."/>
            <person name="Keeling P.J."/>
            <person name="Gray M.W."/>
            <person name="Grigoriev I.V."/>
            <person name="Archibald J.M."/>
        </authorList>
    </citation>
    <scope>NUCLEOTIDE SEQUENCE</scope>
    <source>
        <strain evidence="16">CCMP2712</strain>
    </source>
</reference>
<evidence type="ECO:0000259" key="12">
    <source>
        <dbReference type="PROSITE" id="PS51192"/>
    </source>
</evidence>
<keyword evidence="8" id="KW-0413">Isomerase</keyword>
<keyword evidence="6 10" id="KW-0067">ATP-binding</keyword>
<dbReference type="GO" id="GO:0009378">
    <property type="term" value="F:four-way junction helicase activity"/>
    <property type="evidence" value="ECO:0007669"/>
    <property type="project" value="TreeGrafter"/>
</dbReference>
<dbReference type="Proteomes" id="UP000011087">
    <property type="component" value="Unassembled WGS sequence"/>
</dbReference>
<evidence type="ECO:0000256" key="3">
    <source>
        <dbReference type="ARBA" id="ARBA00022741"/>
    </source>
</evidence>
<dbReference type="eggNOG" id="KOG0351">
    <property type="taxonomic scope" value="Eukaryota"/>
</dbReference>
<dbReference type="RefSeq" id="XP_005822821.1">
    <property type="nucleotide sequence ID" value="XM_005822764.1"/>
</dbReference>
<keyword evidence="16" id="KW-1185">Reference proteome</keyword>
<comment type="catalytic activity">
    <reaction evidence="10">
        <text>ATP + H2O = ADP + phosphate + H(+)</text>
        <dbReference type="Rhea" id="RHEA:13065"/>
        <dbReference type="ChEBI" id="CHEBI:15377"/>
        <dbReference type="ChEBI" id="CHEBI:15378"/>
        <dbReference type="ChEBI" id="CHEBI:30616"/>
        <dbReference type="ChEBI" id="CHEBI:43474"/>
        <dbReference type="ChEBI" id="CHEBI:456216"/>
    </reaction>
</comment>
<reference evidence="15" key="3">
    <citation type="submission" date="2016-03" db="UniProtKB">
        <authorList>
            <consortium name="EnsemblProtists"/>
        </authorList>
    </citation>
    <scope>IDENTIFICATION</scope>
</reference>
<dbReference type="GO" id="GO:0000724">
    <property type="term" value="P:double-strand break repair via homologous recombination"/>
    <property type="evidence" value="ECO:0007669"/>
    <property type="project" value="TreeGrafter"/>
</dbReference>
<keyword evidence="5 10" id="KW-0347">Helicase</keyword>
<name>L1II00_GUITC</name>
<evidence type="ECO:0000256" key="1">
    <source>
        <dbReference type="ARBA" id="ARBA00004229"/>
    </source>
</evidence>
<sequence>MSPVRASRPFTHQPDRSDAFSQDVLKQKLKHFFGFESFVGEQEVICRAALQGRDSAVFWATGSGKSICYQLPAFVSNKTVVVVSPLISLMNDQVNAINHKVGSLMPTGKRAAVFLGQGNKDPDAENLARSGRCALLYLTPEKIFDGGFLNQLEALASSGQLALFAIDEAHCVSQWGVDFRPSYALLRKLRESFDNVPIMALTASAVPRVRDDLFSILNLRSPIISVSTCDRPNLKITVSRKQTFAADVNYICDILSKMSGSAIVYVATTGEAEKLCTAILQKSENKITARYYHGKDKMEARDTTHHQFLTGVIKVVVATTAFGMGIDKPDIRCVIHYGAPKTFEEYYQHIGRAGRDGLQSDCIMICSDSDFSKYNDDFYLNGLSQDNKVAVKNSTSYLRTFAMEQDKCRRKLVLDFFGESSAWGDRCGDCDNCAKIATNGASSRDFSKEASVLLRAIEAFGVKNPAVTAIFQYLSQGEIKSAPSSLCPALREEIRNERQKLSPVSRKDECLKDILASLREKQLIKICVERYQKYTWEGYAVTEKGREFLRSPRALLLPIPALIMKQEKILEEKVSDAIQKFSARGIAIEQIPAHELKEGKGIVLDMHLMWIAVLEKYRARGREDLAKTLEDLLSAIIEWRNQKAIKINVSPHMIFPDHLAMRIAYSKAKSVEALRESGIRINDIDELADLISSHLKANIDSESAKDSEAEETNDDYDNGMEMLLMEEVFTTKKSWKYAVYKTGRGGTIPKWEQSYERFKNGEHIEAIAMNQESGKPVQAETIVRHILDALLHANKTVNLRGLVEYMGEGCLPNQKEWEAMEDAAAVHKIDPVNQETLPMKEVMLNQGEGEGESGTGQIEEGDALC</sequence>
<dbReference type="PANTHER" id="PTHR13710">
    <property type="entry name" value="DNA HELICASE RECQ FAMILY MEMBER"/>
    <property type="match status" value="1"/>
</dbReference>
<keyword evidence="3 10" id="KW-0547">Nucleotide-binding</keyword>
<keyword evidence="7" id="KW-0238">DNA-binding</keyword>
<dbReference type="EMBL" id="JH993083">
    <property type="protein sequence ID" value="EKX35841.1"/>
    <property type="molecule type" value="Genomic_DNA"/>
</dbReference>
<dbReference type="KEGG" id="gtt:GUITHDRAFT_146193"/>
<dbReference type="STRING" id="905079.L1II00"/>
<dbReference type="NCBIfam" id="TIGR00614">
    <property type="entry name" value="recQ_fam"/>
    <property type="match status" value="1"/>
</dbReference>
<evidence type="ECO:0000256" key="5">
    <source>
        <dbReference type="ARBA" id="ARBA00022806"/>
    </source>
</evidence>
<evidence type="ECO:0000256" key="9">
    <source>
        <dbReference type="ARBA" id="ARBA00034617"/>
    </source>
</evidence>
<comment type="subcellular location">
    <subcellularLocation>
        <location evidence="10">Nucleus</location>
    </subcellularLocation>
    <subcellularLocation>
        <location evidence="1">Plastid</location>
        <location evidence="1">Chloroplast</location>
    </subcellularLocation>
</comment>
<dbReference type="Gene3D" id="3.40.50.300">
    <property type="entry name" value="P-loop containing nucleotide triphosphate hydrolases"/>
    <property type="match status" value="2"/>
</dbReference>
<comment type="catalytic activity">
    <reaction evidence="9 10">
        <text>Couples ATP hydrolysis with the unwinding of duplex DNA by translocating in the 3'-5' direction.</text>
        <dbReference type="EC" id="5.6.2.4"/>
    </reaction>
</comment>
<dbReference type="GO" id="GO:0005694">
    <property type="term" value="C:chromosome"/>
    <property type="evidence" value="ECO:0007669"/>
    <property type="project" value="TreeGrafter"/>
</dbReference>
<comment type="similarity">
    <text evidence="2 10">Belongs to the helicase family. RecQ subfamily.</text>
</comment>
<dbReference type="GO" id="GO:0009507">
    <property type="term" value="C:chloroplast"/>
    <property type="evidence" value="ECO:0007669"/>
    <property type="project" value="UniProtKB-SubCell"/>
</dbReference>
<evidence type="ECO:0000256" key="11">
    <source>
        <dbReference type="SAM" id="MobiDB-lite"/>
    </source>
</evidence>
<dbReference type="AlphaFoldDB" id="L1II00"/>
<dbReference type="GO" id="GO:0016787">
    <property type="term" value="F:hydrolase activity"/>
    <property type="evidence" value="ECO:0007669"/>
    <property type="project" value="UniProtKB-KW"/>
</dbReference>
<gene>
    <name evidence="14" type="ORF">GUITHDRAFT_146193</name>
</gene>
<dbReference type="InterPro" id="IPR011545">
    <property type="entry name" value="DEAD/DEAH_box_helicase_dom"/>
</dbReference>
<dbReference type="PaxDb" id="55529-EKX35841"/>
<dbReference type="InterPro" id="IPR014001">
    <property type="entry name" value="Helicase_ATP-bd"/>
</dbReference>
<reference evidence="14 16" key="1">
    <citation type="journal article" date="2012" name="Nature">
        <title>Algal genomes reveal evolutionary mosaicism and the fate of nucleomorphs.</title>
        <authorList>
            <consortium name="DOE Joint Genome Institute"/>
            <person name="Curtis B.A."/>
            <person name="Tanifuji G."/>
            <person name="Burki F."/>
            <person name="Gruber A."/>
            <person name="Irimia M."/>
            <person name="Maruyama S."/>
            <person name="Arias M.C."/>
            <person name="Ball S.G."/>
            <person name="Gile G.H."/>
            <person name="Hirakawa Y."/>
            <person name="Hopkins J.F."/>
            <person name="Kuo A."/>
            <person name="Rensing S.A."/>
            <person name="Schmutz J."/>
            <person name="Symeonidi A."/>
            <person name="Elias M."/>
            <person name="Eveleigh R.J."/>
            <person name="Herman E.K."/>
            <person name="Klute M.J."/>
            <person name="Nakayama T."/>
            <person name="Obornik M."/>
            <person name="Reyes-Prieto A."/>
            <person name="Armbrust E.V."/>
            <person name="Aves S.J."/>
            <person name="Beiko R.G."/>
            <person name="Coutinho P."/>
            <person name="Dacks J.B."/>
            <person name="Durnford D.G."/>
            <person name="Fast N.M."/>
            <person name="Green B.R."/>
            <person name="Grisdale C.J."/>
            <person name="Hempel F."/>
            <person name="Henrissat B."/>
            <person name="Hoppner M.P."/>
            <person name="Ishida K."/>
            <person name="Kim E."/>
            <person name="Koreny L."/>
            <person name="Kroth P.G."/>
            <person name="Liu Y."/>
            <person name="Malik S.B."/>
            <person name="Maier U.G."/>
            <person name="McRose D."/>
            <person name="Mock T."/>
            <person name="Neilson J.A."/>
            <person name="Onodera N.T."/>
            <person name="Poole A.M."/>
            <person name="Pritham E.J."/>
            <person name="Richards T.A."/>
            <person name="Rocap G."/>
            <person name="Roy S.W."/>
            <person name="Sarai C."/>
            <person name="Schaack S."/>
            <person name="Shirato S."/>
            <person name="Slamovits C.H."/>
            <person name="Spencer D.F."/>
            <person name="Suzuki S."/>
            <person name="Worden A.Z."/>
            <person name="Zauner S."/>
            <person name="Barry K."/>
            <person name="Bell C."/>
            <person name="Bharti A.K."/>
            <person name="Crow J.A."/>
            <person name="Grimwood J."/>
            <person name="Kramer R."/>
            <person name="Lindquist E."/>
            <person name="Lucas S."/>
            <person name="Salamov A."/>
            <person name="McFadden G.I."/>
            <person name="Lane C.E."/>
            <person name="Keeling P.J."/>
            <person name="Gray M.W."/>
            <person name="Grigoriev I.V."/>
            <person name="Archibald J.M."/>
        </authorList>
    </citation>
    <scope>NUCLEOTIDE SEQUENCE</scope>
    <source>
        <strain evidence="14 16">CCMP2712</strain>
    </source>
</reference>
<keyword evidence="4 10" id="KW-0378">Hydrolase</keyword>
<evidence type="ECO:0000256" key="10">
    <source>
        <dbReference type="RuleBase" id="RU364117"/>
    </source>
</evidence>
<dbReference type="EnsemblProtists" id="EKX35841">
    <property type="protein sequence ID" value="EKX35841"/>
    <property type="gene ID" value="GUITHDRAFT_146193"/>
</dbReference>
<evidence type="ECO:0000259" key="13">
    <source>
        <dbReference type="PROSITE" id="PS51194"/>
    </source>
</evidence>
<accession>L1II00</accession>
<dbReference type="Pfam" id="PF16124">
    <property type="entry name" value="RecQ_Zn_bind"/>
    <property type="match status" value="1"/>
</dbReference>
<dbReference type="SMART" id="SM00490">
    <property type="entry name" value="HELICc"/>
    <property type="match status" value="1"/>
</dbReference>
<dbReference type="Gene3D" id="1.10.10.10">
    <property type="entry name" value="Winged helix-like DNA-binding domain superfamily/Winged helix DNA-binding domain"/>
    <property type="match status" value="1"/>
</dbReference>
<evidence type="ECO:0000256" key="8">
    <source>
        <dbReference type="ARBA" id="ARBA00023235"/>
    </source>
</evidence>
<feature type="domain" description="Helicase ATP-binding" evidence="12">
    <location>
        <begin position="46"/>
        <end position="223"/>
    </location>
</feature>
<dbReference type="EC" id="5.6.2.4" evidence="10"/>
<dbReference type="PROSITE" id="PS51192">
    <property type="entry name" value="HELICASE_ATP_BIND_1"/>
    <property type="match status" value="1"/>
</dbReference>
<dbReference type="GO" id="GO:0003677">
    <property type="term" value="F:DNA binding"/>
    <property type="evidence" value="ECO:0007669"/>
    <property type="project" value="UniProtKB-KW"/>
</dbReference>
<dbReference type="SUPFAM" id="SSF47819">
    <property type="entry name" value="HRDC-like"/>
    <property type="match status" value="1"/>
</dbReference>
<dbReference type="InterPro" id="IPR032284">
    <property type="entry name" value="RecQ_Zn-bd"/>
</dbReference>
<feature type="region of interest" description="Disordered" evidence="11">
    <location>
        <begin position="846"/>
        <end position="865"/>
    </location>
</feature>
<feature type="domain" description="Helicase C-terminal" evidence="13">
    <location>
        <begin position="250"/>
        <end position="395"/>
    </location>
</feature>
<protein>
    <recommendedName>
        <fullName evidence="10">ATP-dependent DNA helicase</fullName>
        <ecNumber evidence="10">5.6.2.4</ecNumber>
    </recommendedName>
</protein>
<dbReference type="CDD" id="cd17920">
    <property type="entry name" value="DEXHc_RecQ"/>
    <property type="match status" value="1"/>
</dbReference>
<dbReference type="InterPro" id="IPR027417">
    <property type="entry name" value="P-loop_NTPase"/>
</dbReference>
<evidence type="ECO:0000313" key="16">
    <source>
        <dbReference type="Proteomes" id="UP000011087"/>
    </source>
</evidence>
<dbReference type="InterPro" id="IPR010997">
    <property type="entry name" value="HRDC-like_sf"/>
</dbReference>
<dbReference type="InterPro" id="IPR004589">
    <property type="entry name" value="DNA_helicase_ATP-dep_RecQ"/>
</dbReference>
<dbReference type="GO" id="GO:0043138">
    <property type="term" value="F:3'-5' DNA helicase activity"/>
    <property type="evidence" value="ECO:0007669"/>
    <property type="project" value="UniProtKB-EC"/>
</dbReference>
<dbReference type="InterPro" id="IPR036388">
    <property type="entry name" value="WH-like_DNA-bd_sf"/>
</dbReference>
<dbReference type="PROSITE" id="PS51194">
    <property type="entry name" value="HELICASE_CTER"/>
    <property type="match status" value="1"/>
</dbReference>
<dbReference type="OrthoDB" id="10261556at2759"/>
<evidence type="ECO:0000313" key="15">
    <source>
        <dbReference type="EnsemblProtists" id="EKX35841"/>
    </source>
</evidence>
<proteinExistence type="inferred from homology"/>
<dbReference type="InterPro" id="IPR002121">
    <property type="entry name" value="HRDC_dom"/>
</dbReference>
<dbReference type="Gene3D" id="1.10.150.80">
    <property type="entry name" value="HRDC domain"/>
    <property type="match status" value="1"/>
</dbReference>
<evidence type="ECO:0000256" key="7">
    <source>
        <dbReference type="ARBA" id="ARBA00023125"/>
    </source>
</evidence>
<dbReference type="PANTHER" id="PTHR13710:SF120">
    <property type="entry name" value="BIFUNCTIONAL 3'-5' EXONUCLEASE_ATP-DEPENDENT HELICASE WRN"/>
    <property type="match status" value="1"/>
</dbReference>
<dbReference type="OMA" id="NGAHARY"/>
<dbReference type="Pfam" id="PF00270">
    <property type="entry name" value="DEAD"/>
    <property type="match status" value="1"/>
</dbReference>
<dbReference type="GeneID" id="17292610"/>
<dbReference type="HOGENOM" id="CLU_001103_14_3_1"/>
<dbReference type="InterPro" id="IPR001650">
    <property type="entry name" value="Helicase_C-like"/>
</dbReference>
<dbReference type="GO" id="GO:0005524">
    <property type="term" value="F:ATP binding"/>
    <property type="evidence" value="ECO:0007669"/>
    <property type="project" value="UniProtKB-KW"/>
</dbReference>
<dbReference type="Pfam" id="PF00271">
    <property type="entry name" value="Helicase_C"/>
    <property type="match status" value="1"/>
</dbReference>